<keyword evidence="2" id="KW-0472">Membrane</keyword>
<keyword evidence="2" id="KW-0812">Transmembrane</keyword>
<organism evidence="3 4">
    <name type="scientific">Collybiopsis confluens</name>
    <dbReference type="NCBI Taxonomy" id="2823264"/>
    <lineage>
        <taxon>Eukaryota</taxon>
        <taxon>Fungi</taxon>
        <taxon>Dikarya</taxon>
        <taxon>Basidiomycota</taxon>
        <taxon>Agaricomycotina</taxon>
        <taxon>Agaricomycetes</taxon>
        <taxon>Agaricomycetidae</taxon>
        <taxon>Agaricales</taxon>
        <taxon>Marasmiineae</taxon>
        <taxon>Omphalotaceae</taxon>
        <taxon>Collybiopsis</taxon>
    </lineage>
</organism>
<protein>
    <submittedName>
        <fullName evidence="3">Uncharacterized protein</fullName>
    </submittedName>
</protein>
<evidence type="ECO:0000313" key="3">
    <source>
        <dbReference type="EMBL" id="KAF5389796.1"/>
    </source>
</evidence>
<gene>
    <name evidence="3" type="ORF">D9757_003669</name>
</gene>
<accession>A0A8H5MDL7</accession>
<evidence type="ECO:0000256" key="1">
    <source>
        <dbReference type="SAM" id="MobiDB-lite"/>
    </source>
</evidence>
<proteinExistence type="predicted"/>
<dbReference type="AlphaFoldDB" id="A0A8H5MDL7"/>
<comment type="caution">
    <text evidence="3">The sequence shown here is derived from an EMBL/GenBank/DDBJ whole genome shotgun (WGS) entry which is preliminary data.</text>
</comment>
<sequence length="213" mass="22648">MPDPNGKALLNMGPMDRTMHDVESRVSTGITRPCFLQGGTAVPDWAYQDSIASTQSLITSDPSLILPQETNAFNLTLASIVATTDKSESSSSASLSSTSLPTSTPTPSSDSSSSPNHTAAIVGGLIGGLIGVALLAVWALFWIRRRNRSRIAPSAAYLDSREHAEGAARGRYSHVLSKNERGIPYLPYSILDTSEEGSSLLFDPYASSESRES</sequence>
<keyword evidence="2" id="KW-1133">Transmembrane helix</keyword>
<dbReference type="OrthoDB" id="2576311at2759"/>
<dbReference type="EMBL" id="JAACJN010000019">
    <property type="protein sequence ID" value="KAF5389796.1"/>
    <property type="molecule type" value="Genomic_DNA"/>
</dbReference>
<name>A0A8H5MDL7_9AGAR</name>
<evidence type="ECO:0000256" key="2">
    <source>
        <dbReference type="SAM" id="Phobius"/>
    </source>
</evidence>
<keyword evidence="4" id="KW-1185">Reference proteome</keyword>
<reference evidence="3 4" key="1">
    <citation type="journal article" date="2020" name="ISME J.">
        <title>Uncovering the hidden diversity of litter-decomposition mechanisms in mushroom-forming fungi.</title>
        <authorList>
            <person name="Floudas D."/>
            <person name="Bentzer J."/>
            <person name="Ahren D."/>
            <person name="Johansson T."/>
            <person name="Persson P."/>
            <person name="Tunlid A."/>
        </authorList>
    </citation>
    <scope>NUCLEOTIDE SEQUENCE [LARGE SCALE GENOMIC DNA]</scope>
    <source>
        <strain evidence="3 4">CBS 406.79</strain>
    </source>
</reference>
<feature type="transmembrane region" description="Helical" evidence="2">
    <location>
        <begin position="119"/>
        <end position="143"/>
    </location>
</feature>
<evidence type="ECO:0000313" key="4">
    <source>
        <dbReference type="Proteomes" id="UP000518752"/>
    </source>
</evidence>
<feature type="region of interest" description="Disordered" evidence="1">
    <location>
        <begin position="88"/>
        <end position="116"/>
    </location>
</feature>
<feature type="compositionally biased region" description="Low complexity" evidence="1">
    <location>
        <begin position="89"/>
        <end position="116"/>
    </location>
</feature>
<dbReference type="Proteomes" id="UP000518752">
    <property type="component" value="Unassembled WGS sequence"/>
</dbReference>